<evidence type="ECO:0000313" key="3">
    <source>
        <dbReference type="EMBL" id="RHN52172.1"/>
    </source>
</evidence>
<dbReference type="Proteomes" id="UP000265566">
    <property type="component" value="Chromosome 6"/>
</dbReference>
<sequence length="72" mass="8380">MKNMAQFLLFIYSLIIFLSPFLGEAVFKRTETGEIIWTLPCATDTDCPKMGEPMYFKCLNGFCLEHIRELHD</sequence>
<reference evidence="4" key="1">
    <citation type="journal article" date="2018" name="Nat. Plants">
        <title>Whole-genome landscape of Medicago truncatula symbiotic genes.</title>
        <authorList>
            <person name="Pecrix Y."/>
            <person name="Staton S.E."/>
            <person name="Sallet E."/>
            <person name="Lelandais-Briere C."/>
            <person name="Moreau S."/>
            <person name="Carrere S."/>
            <person name="Blein T."/>
            <person name="Jardinaud M.F."/>
            <person name="Latrasse D."/>
            <person name="Zouine M."/>
            <person name="Zahm M."/>
            <person name="Kreplak J."/>
            <person name="Mayjonade B."/>
            <person name="Satge C."/>
            <person name="Perez M."/>
            <person name="Cauet S."/>
            <person name="Marande W."/>
            <person name="Chantry-Darmon C."/>
            <person name="Lopez-Roques C."/>
            <person name="Bouchez O."/>
            <person name="Berard A."/>
            <person name="Debelle F."/>
            <person name="Munos S."/>
            <person name="Bendahmane A."/>
            <person name="Berges H."/>
            <person name="Niebel A."/>
            <person name="Buitink J."/>
            <person name="Frugier F."/>
            <person name="Benhamed M."/>
            <person name="Crespi M."/>
            <person name="Gouzy J."/>
            <person name="Gamas P."/>
        </authorList>
    </citation>
    <scope>NUCLEOTIDE SEQUENCE [LARGE SCALE GENOMIC DNA]</scope>
    <source>
        <strain evidence="4">cv. Jemalong A17</strain>
    </source>
</reference>
<protein>
    <submittedName>
        <fullName evidence="3">Putative Late nodulin</fullName>
    </submittedName>
</protein>
<gene>
    <name evidence="3" type="ORF">MtrunA17_Chr6g0477551</name>
</gene>
<dbReference type="Gramene" id="rna36808">
    <property type="protein sequence ID" value="RHN52172.1"/>
    <property type="gene ID" value="gene36808"/>
</dbReference>
<evidence type="ECO:0000256" key="1">
    <source>
        <dbReference type="SAM" id="SignalP"/>
    </source>
</evidence>
<accession>A0A396HFQ3</accession>
<comment type="caution">
    <text evidence="3">The sequence shown here is derived from an EMBL/GenBank/DDBJ whole genome shotgun (WGS) entry which is preliminary data.</text>
</comment>
<proteinExistence type="predicted"/>
<keyword evidence="1" id="KW-0732">Signal</keyword>
<evidence type="ECO:0000313" key="4">
    <source>
        <dbReference type="Proteomes" id="UP000265566"/>
    </source>
</evidence>
<dbReference type="AlphaFoldDB" id="A0A396HFQ3"/>
<organism evidence="3 4">
    <name type="scientific">Medicago truncatula</name>
    <name type="common">Barrel medic</name>
    <name type="synonym">Medicago tribuloides</name>
    <dbReference type="NCBI Taxonomy" id="3880"/>
    <lineage>
        <taxon>Eukaryota</taxon>
        <taxon>Viridiplantae</taxon>
        <taxon>Streptophyta</taxon>
        <taxon>Embryophyta</taxon>
        <taxon>Tracheophyta</taxon>
        <taxon>Spermatophyta</taxon>
        <taxon>Magnoliopsida</taxon>
        <taxon>eudicotyledons</taxon>
        <taxon>Gunneridae</taxon>
        <taxon>Pentapetalae</taxon>
        <taxon>rosids</taxon>
        <taxon>fabids</taxon>
        <taxon>Fabales</taxon>
        <taxon>Fabaceae</taxon>
        <taxon>Papilionoideae</taxon>
        <taxon>50 kb inversion clade</taxon>
        <taxon>NPAAA clade</taxon>
        <taxon>Hologalegina</taxon>
        <taxon>IRL clade</taxon>
        <taxon>Trifolieae</taxon>
        <taxon>Medicago</taxon>
    </lineage>
</organism>
<dbReference type="GO" id="GO:0046872">
    <property type="term" value="F:metal ion binding"/>
    <property type="evidence" value="ECO:0007669"/>
    <property type="project" value="InterPro"/>
</dbReference>
<name>A0A396HFQ3_MEDTR</name>
<dbReference type="EMBL" id="PSQE01000006">
    <property type="protein sequence ID" value="RHN52172.1"/>
    <property type="molecule type" value="Genomic_DNA"/>
</dbReference>
<feature type="signal peptide" evidence="1">
    <location>
        <begin position="1"/>
        <end position="25"/>
    </location>
</feature>
<feature type="domain" description="Late nodulin" evidence="2">
    <location>
        <begin position="4"/>
        <end position="63"/>
    </location>
</feature>
<dbReference type="InterPro" id="IPR009810">
    <property type="entry name" value="Nodulin_late_dom"/>
</dbReference>
<feature type="chain" id="PRO_5017449247" evidence="1">
    <location>
        <begin position="26"/>
        <end position="72"/>
    </location>
</feature>
<dbReference type="Pfam" id="PF07127">
    <property type="entry name" value="Nodulin_late"/>
    <property type="match status" value="1"/>
</dbReference>
<evidence type="ECO:0000259" key="2">
    <source>
        <dbReference type="Pfam" id="PF07127"/>
    </source>
</evidence>